<keyword evidence="4" id="KW-0309">Germination</keyword>
<dbReference type="PANTHER" id="PTHR34975">
    <property type="entry name" value="SPORE GERMINATION PROTEIN A2"/>
    <property type="match status" value="1"/>
</dbReference>
<evidence type="ECO:0000256" key="7">
    <source>
        <dbReference type="ARBA" id="ARBA00023136"/>
    </source>
</evidence>
<gene>
    <name evidence="9" type="ORF">ACFFIX_27365</name>
</gene>
<evidence type="ECO:0000256" key="4">
    <source>
        <dbReference type="ARBA" id="ARBA00022544"/>
    </source>
</evidence>
<dbReference type="Pfam" id="PF03845">
    <property type="entry name" value="Spore_permease"/>
    <property type="match status" value="1"/>
</dbReference>
<keyword evidence="10" id="KW-1185">Reference proteome</keyword>
<evidence type="ECO:0000313" key="10">
    <source>
        <dbReference type="Proteomes" id="UP001589854"/>
    </source>
</evidence>
<comment type="similarity">
    <text evidence="2">Belongs to the amino acid-polyamine-organocation (APC) superfamily. Spore germination protein (SGP) (TC 2.A.3.9) family.</text>
</comment>
<feature type="transmembrane region" description="Helical" evidence="8">
    <location>
        <begin position="188"/>
        <end position="206"/>
    </location>
</feature>
<accession>A0ABV6GPJ3</accession>
<sequence length="363" mass="41025">MENSKISSYQLFTLIVVFVIGTTVIFPLAADAKQAAWISILLAMFCGLPLLIIYCYLNRQYPNLLLTDYCKKILGKYIGTTIGIFYILFFLYGASRDVRDAMELAPLFLHGTPISAIGIVFMVPILYGLYLGIEVISRTIEIFFVYLVITVVLMIIFVFFSDIVKLENLLPVLEPGWETIIRTTINEAWMAPFGEIICFTMIFAYLNKPELQLKVGIAGVICGGLVLAFIHLLTIAVLGEHIRSHSLAPLLKMVQKIDIANFIQRLDAIFMIWLVVNDFFKVTIFMYAAVIGGATIFKLSKNLLIIPFGLIVFFTSIFFTGSYTTHMAQSDIVLKYVYPIFSVYIPLLLFIVCFIRQKLNKIG</sequence>
<feature type="transmembrane region" description="Helical" evidence="8">
    <location>
        <begin position="36"/>
        <end position="57"/>
    </location>
</feature>
<evidence type="ECO:0000256" key="2">
    <source>
        <dbReference type="ARBA" id="ARBA00007998"/>
    </source>
</evidence>
<evidence type="ECO:0000256" key="3">
    <source>
        <dbReference type="ARBA" id="ARBA00022448"/>
    </source>
</evidence>
<feature type="transmembrane region" description="Helical" evidence="8">
    <location>
        <begin position="336"/>
        <end position="355"/>
    </location>
</feature>
<comment type="caution">
    <text evidence="9">The sequence shown here is derived from an EMBL/GenBank/DDBJ whole genome shotgun (WGS) entry which is preliminary data.</text>
</comment>
<evidence type="ECO:0000256" key="6">
    <source>
        <dbReference type="ARBA" id="ARBA00022989"/>
    </source>
</evidence>
<evidence type="ECO:0000313" key="9">
    <source>
        <dbReference type="EMBL" id="MFC0275019.1"/>
    </source>
</evidence>
<feature type="transmembrane region" description="Helical" evidence="8">
    <location>
        <begin position="142"/>
        <end position="160"/>
    </location>
</feature>
<feature type="transmembrane region" description="Helical" evidence="8">
    <location>
        <begin position="218"/>
        <end position="239"/>
    </location>
</feature>
<comment type="subcellular location">
    <subcellularLocation>
        <location evidence="1">Membrane</location>
        <topology evidence="1">Multi-pass membrane protein</topology>
    </subcellularLocation>
</comment>
<dbReference type="PANTHER" id="PTHR34975:SF2">
    <property type="entry name" value="SPORE GERMINATION PROTEIN A2"/>
    <property type="match status" value="1"/>
</dbReference>
<dbReference type="EMBL" id="JBHLVO010000065">
    <property type="protein sequence ID" value="MFC0275019.1"/>
    <property type="molecule type" value="Genomic_DNA"/>
</dbReference>
<name>A0ABV6GPJ3_9BACI</name>
<keyword evidence="3" id="KW-0813">Transport</keyword>
<reference evidence="9 10" key="1">
    <citation type="submission" date="2024-09" db="EMBL/GenBank/DDBJ databases">
        <authorList>
            <person name="Sun Q."/>
            <person name="Mori K."/>
        </authorList>
    </citation>
    <scope>NUCLEOTIDE SEQUENCE [LARGE SCALE GENOMIC DNA]</scope>
    <source>
        <strain evidence="9 10">CCM 7228</strain>
    </source>
</reference>
<organism evidence="9 10">
    <name type="scientific">Metabacillus herbersteinensis</name>
    <dbReference type="NCBI Taxonomy" id="283816"/>
    <lineage>
        <taxon>Bacteria</taxon>
        <taxon>Bacillati</taxon>
        <taxon>Bacillota</taxon>
        <taxon>Bacilli</taxon>
        <taxon>Bacillales</taxon>
        <taxon>Bacillaceae</taxon>
        <taxon>Metabacillus</taxon>
    </lineage>
</organism>
<dbReference type="InterPro" id="IPR004761">
    <property type="entry name" value="Spore_GerAB"/>
</dbReference>
<dbReference type="Proteomes" id="UP001589854">
    <property type="component" value="Unassembled WGS sequence"/>
</dbReference>
<dbReference type="NCBIfam" id="TIGR00912">
    <property type="entry name" value="2A0309"/>
    <property type="match status" value="1"/>
</dbReference>
<keyword evidence="5 8" id="KW-0812">Transmembrane</keyword>
<evidence type="ECO:0000256" key="5">
    <source>
        <dbReference type="ARBA" id="ARBA00022692"/>
    </source>
</evidence>
<feature type="transmembrane region" description="Helical" evidence="8">
    <location>
        <begin position="107"/>
        <end position="130"/>
    </location>
</feature>
<evidence type="ECO:0000256" key="1">
    <source>
        <dbReference type="ARBA" id="ARBA00004141"/>
    </source>
</evidence>
<dbReference type="RefSeq" id="WP_378939812.1">
    <property type="nucleotide sequence ID" value="NZ_JBHLVO010000065.1"/>
</dbReference>
<feature type="transmembrane region" description="Helical" evidence="8">
    <location>
        <begin position="268"/>
        <end position="291"/>
    </location>
</feature>
<keyword evidence="6 8" id="KW-1133">Transmembrane helix</keyword>
<feature type="transmembrane region" description="Helical" evidence="8">
    <location>
        <begin position="303"/>
        <end position="324"/>
    </location>
</feature>
<feature type="transmembrane region" description="Helical" evidence="8">
    <location>
        <begin position="12"/>
        <end position="30"/>
    </location>
</feature>
<evidence type="ECO:0000256" key="8">
    <source>
        <dbReference type="SAM" id="Phobius"/>
    </source>
</evidence>
<proteinExistence type="inferred from homology"/>
<keyword evidence="7 8" id="KW-0472">Membrane</keyword>
<protein>
    <submittedName>
        <fullName evidence="9">GerAB/ArcD/ProY family transporter</fullName>
    </submittedName>
</protein>
<feature type="transmembrane region" description="Helical" evidence="8">
    <location>
        <begin position="77"/>
        <end position="95"/>
    </location>
</feature>